<dbReference type="InterPro" id="IPR006564">
    <property type="entry name" value="Znf_PMZ"/>
</dbReference>
<evidence type="ECO:0000313" key="2">
    <source>
        <dbReference type="EMBL" id="PHT51780.1"/>
    </source>
</evidence>
<reference evidence="3" key="2">
    <citation type="journal article" date="2017" name="J. Anim. Genet.">
        <title>Multiple reference genome sequences of hot pepper reveal the massive evolution of plant disease resistance genes by retroduplication.</title>
        <authorList>
            <person name="Kim S."/>
            <person name="Park J."/>
            <person name="Yeom S.-I."/>
            <person name="Kim Y.-M."/>
            <person name="Seo E."/>
            <person name="Kim K.-T."/>
            <person name="Kim M.-S."/>
            <person name="Lee J.M."/>
            <person name="Cheong K."/>
            <person name="Shin H.-S."/>
            <person name="Kim S.-B."/>
            <person name="Han K."/>
            <person name="Lee J."/>
            <person name="Park M."/>
            <person name="Lee H.-A."/>
            <person name="Lee H.-Y."/>
            <person name="Lee Y."/>
            <person name="Oh S."/>
            <person name="Lee J.H."/>
            <person name="Choi E."/>
            <person name="Choi E."/>
            <person name="Lee S.E."/>
            <person name="Jeon J."/>
            <person name="Kim H."/>
            <person name="Choi G."/>
            <person name="Song H."/>
            <person name="Lee J."/>
            <person name="Lee S.-C."/>
            <person name="Kwon J.-K."/>
            <person name="Lee H.-Y."/>
            <person name="Koo N."/>
            <person name="Hong Y."/>
            <person name="Kim R.W."/>
            <person name="Kang W.-H."/>
            <person name="Huh J.H."/>
            <person name="Kang B.-C."/>
            <person name="Yang T.-J."/>
            <person name="Lee Y.-H."/>
            <person name="Bennetzen J.L."/>
            <person name="Choi D."/>
        </authorList>
    </citation>
    <scope>NUCLEOTIDE SEQUENCE [LARGE SCALE GENOMIC DNA]</scope>
    <source>
        <strain evidence="3">cv. PBC81</strain>
    </source>
</reference>
<protein>
    <recommendedName>
        <fullName evidence="1">Zinc finger PMZ-type domain-containing protein</fullName>
    </recommendedName>
</protein>
<organism evidence="2 3">
    <name type="scientific">Capsicum baccatum</name>
    <name type="common">Peruvian pepper</name>
    <dbReference type="NCBI Taxonomy" id="33114"/>
    <lineage>
        <taxon>Eukaryota</taxon>
        <taxon>Viridiplantae</taxon>
        <taxon>Streptophyta</taxon>
        <taxon>Embryophyta</taxon>
        <taxon>Tracheophyta</taxon>
        <taxon>Spermatophyta</taxon>
        <taxon>Magnoliopsida</taxon>
        <taxon>eudicotyledons</taxon>
        <taxon>Gunneridae</taxon>
        <taxon>Pentapetalae</taxon>
        <taxon>asterids</taxon>
        <taxon>lamiids</taxon>
        <taxon>Solanales</taxon>
        <taxon>Solanaceae</taxon>
        <taxon>Solanoideae</taxon>
        <taxon>Capsiceae</taxon>
        <taxon>Capsicum</taxon>
    </lineage>
</organism>
<accession>A0A2G2X2U4</accession>
<dbReference type="GO" id="GO:0008270">
    <property type="term" value="F:zinc ion binding"/>
    <property type="evidence" value="ECO:0007669"/>
    <property type="project" value="InterPro"/>
</dbReference>
<proteinExistence type="predicted"/>
<evidence type="ECO:0000313" key="3">
    <source>
        <dbReference type="Proteomes" id="UP000224567"/>
    </source>
</evidence>
<name>A0A2G2X2U4_CAPBA</name>
<comment type="caution">
    <text evidence="2">The sequence shown here is derived from an EMBL/GenBank/DDBJ whole genome shotgun (WGS) entry which is preliminary data.</text>
</comment>
<sequence length="229" mass="26042">MESGDLDCTPSDVVISYLMHSSEKVHPTIINNDKRVSLYMMDVDADGFRPILRINVVDRPFEELLNLSPPPPRRPIVDDDLNDYENDDDHPINMEYNSIDMEYDPSDLQYMEENCRTGSQPSHSFVDGSNFYCDQIFTYNKEIKMLLEGALMRVTAIVNLLERSCSYRKYDLVKLPCEHMMAALRAKYGDGEGHLPDEGDSLACLYPWHGTDTFLTGVTGSDAQVPDRA</sequence>
<dbReference type="SMART" id="SM00575">
    <property type="entry name" value="ZnF_PMZ"/>
    <property type="match status" value="1"/>
</dbReference>
<gene>
    <name evidence="2" type="ORF">CQW23_06242</name>
</gene>
<feature type="domain" description="Zinc finger PMZ-type" evidence="1">
    <location>
        <begin position="163"/>
        <end position="190"/>
    </location>
</feature>
<dbReference type="OrthoDB" id="1303499at2759"/>
<dbReference type="AlphaFoldDB" id="A0A2G2X2U4"/>
<dbReference type="EMBL" id="MLFT02000003">
    <property type="protein sequence ID" value="PHT51780.1"/>
    <property type="molecule type" value="Genomic_DNA"/>
</dbReference>
<evidence type="ECO:0000259" key="1">
    <source>
        <dbReference type="SMART" id="SM00575"/>
    </source>
</evidence>
<keyword evidence="3" id="KW-1185">Reference proteome</keyword>
<dbReference type="Proteomes" id="UP000224567">
    <property type="component" value="Unassembled WGS sequence"/>
</dbReference>
<reference evidence="2 3" key="1">
    <citation type="journal article" date="2017" name="Genome Biol.">
        <title>New reference genome sequences of hot pepper reveal the massive evolution of plant disease-resistance genes by retroduplication.</title>
        <authorList>
            <person name="Kim S."/>
            <person name="Park J."/>
            <person name="Yeom S.I."/>
            <person name="Kim Y.M."/>
            <person name="Seo E."/>
            <person name="Kim K.T."/>
            <person name="Kim M.S."/>
            <person name="Lee J.M."/>
            <person name="Cheong K."/>
            <person name="Shin H.S."/>
            <person name="Kim S.B."/>
            <person name="Han K."/>
            <person name="Lee J."/>
            <person name="Park M."/>
            <person name="Lee H.A."/>
            <person name="Lee H.Y."/>
            <person name="Lee Y."/>
            <person name="Oh S."/>
            <person name="Lee J.H."/>
            <person name="Choi E."/>
            <person name="Choi E."/>
            <person name="Lee S.E."/>
            <person name="Jeon J."/>
            <person name="Kim H."/>
            <person name="Choi G."/>
            <person name="Song H."/>
            <person name="Lee J."/>
            <person name="Lee S.C."/>
            <person name="Kwon J.K."/>
            <person name="Lee H.Y."/>
            <person name="Koo N."/>
            <person name="Hong Y."/>
            <person name="Kim R.W."/>
            <person name="Kang W.H."/>
            <person name="Huh J.H."/>
            <person name="Kang B.C."/>
            <person name="Yang T.J."/>
            <person name="Lee Y.H."/>
            <person name="Bennetzen J.L."/>
            <person name="Choi D."/>
        </authorList>
    </citation>
    <scope>NUCLEOTIDE SEQUENCE [LARGE SCALE GENOMIC DNA]</scope>
    <source>
        <strain evidence="3">cv. PBC81</strain>
    </source>
</reference>